<dbReference type="GO" id="GO:0006357">
    <property type="term" value="P:regulation of transcription by RNA polymerase II"/>
    <property type="evidence" value="ECO:0007669"/>
    <property type="project" value="TreeGrafter"/>
</dbReference>
<evidence type="ECO:0000256" key="3">
    <source>
        <dbReference type="ARBA" id="ARBA00022833"/>
    </source>
</evidence>
<keyword evidence="3" id="KW-0862">Zinc</keyword>
<proteinExistence type="predicted"/>
<dbReference type="PANTHER" id="PTHR13793">
    <property type="entry name" value="PHD FINGER PROTEINS"/>
    <property type="match status" value="1"/>
</dbReference>
<evidence type="ECO:0000256" key="2">
    <source>
        <dbReference type="ARBA" id="ARBA00022771"/>
    </source>
</evidence>
<dbReference type="Pfam" id="PF13832">
    <property type="entry name" value="zf-HC5HC2H_2"/>
    <property type="match status" value="1"/>
</dbReference>
<dbReference type="PROSITE" id="PS51805">
    <property type="entry name" value="EPHD"/>
    <property type="match status" value="1"/>
</dbReference>
<dbReference type="PANTHER" id="PTHR13793:SF160">
    <property type="entry name" value="PHD FINGER PROTEIN RHINOCEROS"/>
    <property type="match status" value="1"/>
</dbReference>
<dbReference type="InterPro" id="IPR013083">
    <property type="entry name" value="Znf_RING/FYVE/PHD"/>
</dbReference>
<evidence type="ECO:0000259" key="5">
    <source>
        <dbReference type="PROSITE" id="PS50016"/>
    </source>
</evidence>
<dbReference type="Gene3D" id="3.30.40.10">
    <property type="entry name" value="Zinc/RING finger domain, C3HC4 (zinc finger)"/>
    <property type="match status" value="2"/>
</dbReference>
<dbReference type="InterPro" id="IPR034732">
    <property type="entry name" value="EPHD"/>
</dbReference>
<dbReference type="InterPro" id="IPR019786">
    <property type="entry name" value="Zinc_finger_PHD-type_CS"/>
</dbReference>
<feature type="domain" description="PHD-type" evidence="6">
    <location>
        <begin position="417"/>
        <end position="536"/>
    </location>
</feature>
<reference evidence="9" key="1">
    <citation type="submission" date="2016-04" db="UniProtKB">
        <authorList>
            <consortium name="WormBaseParasite"/>
        </authorList>
    </citation>
    <scope>IDENTIFICATION</scope>
</reference>
<dbReference type="CDD" id="cd15492">
    <property type="entry name" value="PHD_BRPF_JADE_like"/>
    <property type="match status" value="1"/>
</dbReference>
<feature type="domain" description="PHD-type" evidence="5">
    <location>
        <begin position="364"/>
        <end position="414"/>
    </location>
</feature>
<dbReference type="EMBL" id="UXUI01007448">
    <property type="protein sequence ID" value="VDD87635.1"/>
    <property type="molecule type" value="Genomic_DNA"/>
</dbReference>
<accession>A0A158Q9T9</accession>
<dbReference type="Pfam" id="PF13831">
    <property type="entry name" value="PHD_2"/>
    <property type="match status" value="1"/>
</dbReference>
<reference evidence="7 8" key="2">
    <citation type="submission" date="2018-10" db="EMBL/GenBank/DDBJ databases">
        <authorList>
            <consortium name="Pathogen Informatics"/>
        </authorList>
    </citation>
    <scope>NUCLEOTIDE SEQUENCE [LARGE SCALE GENOMIC DNA]</scope>
</reference>
<dbReference type="InterPro" id="IPR011011">
    <property type="entry name" value="Znf_FYVE_PHD"/>
</dbReference>
<sequence length="785" mass="90974">MVDARKICLQFEHAAVLYLCNTSHVFAASEIISKRFSKGRWKCVYAANTVLCAKAGPLRMRRANSVIQQDRMRKRNDVLLENALFSRRRKLDFKDQSRTDGNVALNATYEGEGLKKLQNVPRYSLRGHISDDGSPITKKHALISAPKQDLDIRVSKLGASLVLLGRKRRNSALLKKRRRRKHIRISAEESFACSDSLDGKLHVKKKKLYTVNNGEQCAEMYKTDFRHQDDGSDSSSDDDDFVRIKDRWKEDWNQGVQVIIYLQNIIQMNSFRPDRLIAVHNRKYVDDHFVRTTMPPLCQYQCDQADLAFLKLLNKRRFTLHLPHIELKQFALIMEQFEVSCYQAIHHDLLAPIIRRRDADRDEETCCEICGQADYEEDDPIVFCESCMVPVHQSCYGVEVLPKGDWICDVCNEFDFAPVCVFCPFSGGPMKVTEDGDTWSHISCALWIPEVRFGNHVRREPITKVDDVPNGRWNLSYFISKMSVLRCSVCDTSVGACIQCSDSSCTTAFHVTCALREKYVMHAVLKKIKYFCGDLTFFFTSYRIKIYGILVGVFVAENKRTVEKMEEDFFLYVSPEVIARHLNINEGLVDELYEYWKLKRADNGNRMVLTDRSELEFRVTSELSMMVKKKLRVDCELRHDLEKVRNLCHMVMLRERKKTQMFVFLRDAYNIIFDCIAKSHVPLSGRVLQEYREKLEIPYFNESLKSYFSDGVHSSKKLEKLLSQTFESEGHENTGEILRELRTGVKARTSLRRKSVTGMEVCDVTPTTHKSLNLRRRLNPLNLTF</sequence>
<evidence type="ECO:0000259" key="6">
    <source>
        <dbReference type="PROSITE" id="PS51805"/>
    </source>
</evidence>
<dbReference type="SMART" id="SM00249">
    <property type="entry name" value="PHD"/>
    <property type="match status" value="2"/>
</dbReference>
<dbReference type="InterPro" id="IPR050701">
    <property type="entry name" value="Histone_Mod_Regulator"/>
</dbReference>
<dbReference type="SUPFAM" id="SSF57903">
    <property type="entry name" value="FYVE/PHD zinc finger"/>
    <property type="match status" value="1"/>
</dbReference>
<evidence type="ECO:0000256" key="1">
    <source>
        <dbReference type="ARBA" id="ARBA00022723"/>
    </source>
</evidence>
<keyword evidence="1" id="KW-0479">Metal-binding</keyword>
<keyword evidence="8" id="KW-1185">Reference proteome</keyword>
<dbReference type="InterPro" id="IPR019787">
    <property type="entry name" value="Znf_PHD-finger"/>
</dbReference>
<evidence type="ECO:0000313" key="8">
    <source>
        <dbReference type="Proteomes" id="UP000274131"/>
    </source>
</evidence>
<protein>
    <submittedName>
        <fullName evidence="9">PHD-type domain-containing protein</fullName>
    </submittedName>
</protein>
<dbReference type="OrthoDB" id="20839at2759"/>
<dbReference type="PROSITE" id="PS50016">
    <property type="entry name" value="ZF_PHD_2"/>
    <property type="match status" value="1"/>
</dbReference>
<evidence type="ECO:0000256" key="4">
    <source>
        <dbReference type="PROSITE-ProRule" id="PRU00146"/>
    </source>
</evidence>
<name>A0A158Q9T9_ENTVE</name>
<evidence type="ECO:0000313" key="9">
    <source>
        <dbReference type="WBParaSite" id="EVEC_0000307001-mRNA-1"/>
    </source>
</evidence>
<dbReference type="GO" id="GO:0008270">
    <property type="term" value="F:zinc ion binding"/>
    <property type="evidence" value="ECO:0007669"/>
    <property type="project" value="UniProtKB-KW"/>
</dbReference>
<keyword evidence="2 4" id="KW-0863">Zinc-finger</keyword>
<dbReference type="WBParaSite" id="EVEC_0000307001-mRNA-1">
    <property type="protein sequence ID" value="EVEC_0000307001-mRNA-1"/>
    <property type="gene ID" value="EVEC_0000307001"/>
</dbReference>
<dbReference type="STRING" id="51028.A0A158Q9T9"/>
<evidence type="ECO:0000313" key="7">
    <source>
        <dbReference type="EMBL" id="VDD87635.1"/>
    </source>
</evidence>
<dbReference type="PROSITE" id="PS01359">
    <property type="entry name" value="ZF_PHD_1"/>
    <property type="match status" value="1"/>
</dbReference>
<dbReference type="Proteomes" id="UP000274131">
    <property type="component" value="Unassembled WGS sequence"/>
</dbReference>
<organism evidence="9">
    <name type="scientific">Enterobius vermicularis</name>
    <name type="common">Human pinworm</name>
    <dbReference type="NCBI Taxonomy" id="51028"/>
    <lineage>
        <taxon>Eukaryota</taxon>
        <taxon>Metazoa</taxon>
        <taxon>Ecdysozoa</taxon>
        <taxon>Nematoda</taxon>
        <taxon>Chromadorea</taxon>
        <taxon>Rhabditida</taxon>
        <taxon>Spirurina</taxon>
        <taxon>Oxyuridomorpha</taxon>
        <taxon>Oxyuroidea</taxon>
        <taxon>Oxyuridae</taxon>
        <taxon>Enterobius</taxon>
    </lineage>
</organism>
<dbReference type="AlphaFoldDB" id="A0A158Q9T9"/>
<dbReference type="InterPro" id="IPR001965">
    <property type="entry name" value="Znf_PHD"/>
</dbReference>
<gene>
    <name evidence="7" type="ORF">EVEC_LOCUS2778</name>
</gene>